<keyword evidence="4 16" id="KW-0812">Transmembrane</keyword>
<evidence type="ECO:0000256" key="7">
    <source>
        <dbReference type="ARBA" id="ARBA00022989"/>
    </source>
</evidence>
<evidence type="ECO:0000256" key="4">
    <source>
        <dbReference type="ARBA" id="ARBA00022692"/>
    </source>
</evidence>
<evidence type="ECO:0000256" key="9">
    <source>
        <dbReference type="ARBA" id="ARBA00032370"/>
    </source>
</evidence>
<evidence type="ECO:0000313" key="18">
    <source>
        <dbReference type="Proteomes" id="UP000178065"/>
    </source>
</evidence>
<evidence type="ECO:0000256" key="10">
    <source>
        <dbReference type="ARBA" id="ARBA00033270"/>
    </source>
</evidence>
<sequence>MAPKRKGWGVDPMLFSIIALLAFSGILILASVSASFSWLTFGTTYYFLNHQLLLGLLPGLALGALFFFLVPSELLKKWSFALLLFNILLLLMVFLPVIGSTGGAHRWIYAGPLSFQPSELLKLTFILYLASLLAARVPKRGESGKKRGLLSRVLEGKEALFPFIAVTGLIGFLLLAQPDMSTLGVIGLTGIVIYFAAQTPWWHTPFMFLGGLGLVYLAVQLAPYRFSRIAVFLDPLLDPLGQGYQIKQALIGIGSGGITGIGLGLSFQKFGFLPEPISDSIFAVVAEELGFLGASFVILLFAAFAWRSLALAKRITDPFSRIATVGIASWITLQAFVNMGSITGLLPVTGIPLPFISYGGSALVVELAAMGILLKLTSK</sequence>
<dbReference type="EC" id="2.4.99.28" evidence="14"/>
<dbReference type="AlphaFoldDB" id="A0A1G2QVD3"/>
<feature type="transmembrane region" description="Helical" evidence="16">
    <location>
        <begin position="322"/>
        <end position="343"/>
    </location>
</feature>
<dbReference type="EMBL" id="MHTT01000032">
    <property type="protein sequence ID" value="OHA64575.1"/>
    <property type="molecule type" value="Genomic_DNA"/>
</dbReference>
<name>A0A1G2QVD3_9BACT</name>
<dbReference type="PROSITE" id="PS00428">
    <property type="entry name" value="FTSW_RODA_SPOVE"/>
    <property type="match status" value="1"/>
</dbReference>
<keyword evidence="2" id="KW-0328">Glycosyltransferase</keyword>
<evidence type="ECO:0000256" key="12">
    <source>
        <dbReference type="ARBA" id="ARBA00041185"/>
    </source>
</evidence>
<feature type="transmembrane region" description="Helical" evidence="16">
    <location>
        <begin position="206"/>
        <end position="226"/>
    </location>
</feature>
<evidence type="ECO:0000256" key="5">
    <source>
        <dbReference type="ARBA" id="ARBA00022960"/>
    </source>
</evidence>
<evidence type="ECO:0000256" key="2">
    <source>
        <dbReference type="ARBA" id="ARBA00022676"/>
    </source>
</evidence>
<evidence type="ECO:0000256" key="16">
    <source>
        <dbReference type="SAM" id="Phobius"/>
    </source>
</evidence>
<feature type="transmembrane region" description="Helical" evidence="16">
    <location>
        <begin position="12"/>
        <end position="32"/>
    </location>
</feature>
<keyword evidence="3" id="KW-0808">Transferase</keyword>
<comment type="caution">
    <text evidence="17">The sequence shown here is derived from an EMBL/GenBank/DDBJ whole genome shotgun (WGS) entry which is preliminary data.</text>
</comment>
<proteinExistence type="inferred from homology"/>
<evidence type="ECO:0000256" key="3">
    <source>
        <dbReference type="ARBA" id="ARBA00022679"/>
    </source>
</evidence>
<keyword evidence="7 16" id="KW-1133">Transmembrane helix</keyword>
<evidence type="ECO:0000256" key="1">
    <source>
        <dbReference type="ARBA" id="ARBA00004141"/>
    </source>
</evidence>
<dbReference type="InterPro" id="IPR001182">
    <property type="entry name" value="FtsW/RodA"/>
</dbReference>
<comment type="similarity">
    <text evidence="11">Belongs to the SEDS family. FtsW subfamily.</text>
</comment>
<dbReference type="GO" id="GO:0008955">
    <property type="term" value="F:peptidoglycan glycosyltransferase activity"/>
    <property type="evidence" value="ECO:0007669"/>
    <property type="project" value="UniProtKB-EC"/>
</dbReference>
<evidence type="ECO:0000313" key="17">
    <source>
        <dbReference type="EMBL" id="OHA64575.1"/>
    </source>
</evidence>
<keyword evidence="6" id="KW-0573">Peptidoglycan synthesis</keyword>
<feature type="transmembrane region" description="Helical" evidence="16">
    <location>
        <begin position="289"/>
        <end position="310"/>
    </location>
</feature>
<comment type="subcellular location">
    <subcellularLocation>
        <location evidence="1">Membrane</location>
        <topology evidence="1">Multi-pass membrane protein</topology>
    </subcellularLocation>
</comment>
<gene>
    <name evidence="17" type="ORF">A2672_02090</name>
</gene>
<dbReference type="GO" id="GO:0051301">
    <property type="term" value="P:cell division"/>
    <property type="evidence" value="ECO:0007669"/>
    <property type="project" value="InterPro"/>
</dbReference>
<keyword evidence="5" id="KW-0133">Cell shape</keyword>
<dbReference type="GO" id="GO:0008360">
    <property type="term" value="P:regulation of cell shape"/>
    <property type="evidence" value="ECO:0007669"/>
    <property type="project" value="UniProtKB-KW"/>
</dbReference>
<evidence type="ECO:0000256" key="6">
    <source>
        <dbReference type="ARBA" id="ARBA00022984"/>
    </source>
</evidence>
<feature type="transmembrane region" description="Helical" evidence="16">
    <location>
        <begin position="182"/>
        <end position="199"/>
    </location>
</feature>
<dbReference type="PANTHER" id="PTHR30474">
    <property type="entry name" value="CELL CYCLE PROTEIN"/>
    <property type="match status" value="1"/>
</dbReference>
<evidence type="ECO:0000256" key="13">
    <source>
        <dbReference type="ARBA" id="ARBA00041418"/>
    </source>
</evidence>
<evidence type="ECO:0000256" key="14">
    <source>
        <dbReference type="ARBA" id="ARBA00044770"/>
    </source>
</evidence>
<evidence type="ECO:0000256" key="11">
    <source>
        <dbReference type="ARBA" id="ARBA00038053"/>
    </source>
</evidence>
<evidence type="ECO:0000256" key="15">
    <source>
        <dbReference type="ARBA" id="ARBA00049902"/>
    </source>
</evidence>
<feature type="transmembrane region" description="Helical" evidence="16">
    <location>
        <begin position="355"/>
        <end position="374"/>
    </location>
</feature>
<organism evidence="17 18">
    <name type="scientific">Candidatus Wildermuthbacteria bacterium RIFCSPHIGHO2_01_FULL_49_22b</name>
    <dbReference type="NCBI Taxonomy" id="1802448"/>
    <lineage>
        <taxon>Bacteria</taxon>
        <taxon>Candidatus Wildermuthiibacteriota</taxon>
    </lineage>
</organism>
<protein>
    <recommendedName>
        <fullName evidence="12">Probable peptidoglycan glycosyltransferase FtsW</fullName>
        <ecNumber evidence="14">2.4.99.28</ecNumber>
    </recommendedName>
    <alternativeName>
        <fullName evidence="13">Cell division protein FtsW</fullName>
    </alternativeName>
    <alternativeName>
        <fullName evidence="10">Cell wall polymerase</fullName>
    </alternativeName>
    <alternativeName>
        <fullName evidence="9">Peptidoglycan polymerase</fullName>
    </alternativeName>
</protein>
<dbReference type="Pfam" id="PF01098">
    <property type="entry name" value="FTSW_RODA_SPOVE"/>
    <property type="match status" value="1"/>
</dbReference>
<dbReference type="STRING" id="1802448.A2672_02090"/>
<dbReference type="GO" id="GO:0015648">
    <property type="term" value="F:lipid-linked peptidoglycan transporter activity"/>
    <property type="evidence" value="ECO:0007669"/>
    <property type="project" value="TreeGrafter"/>
</dbReference>
<dbReference type="GO" id="GO:0005886">
    <property type="term" value="C:plasma membrane"/>
    <property type="evidence" value="ECO:0007669"/>
    <property type="project" value="TreeGrafter"/>
</dbReference>
<feature type="transmembrane region" description="Helical" evidence="16">
    <location>
        <begin position="159"/>
        <end position="176"/>
    </location>
</feature>
<dbReference type="Proteomes" id="UP000178065">
    <property type="component" value="Unassembled WGS sequence"/>
</dbReference>
<evidence type="ECO:0000256" key="8">
    <source>
        <dbReference type="ARBA" id="ARBA00023136"/>
    </source>
</evidence>
<reference evidence="17 18" key="1">
    <citation type="journal article" date="2016" name="Nat. Commun.">
        <title>Thousands of microbial genomes shed light on interconnected biogeochemical processes in an aquifer system.</title>
        <authorList>
            <person name="Anantharaman K."/>
            <person name="Brown C.T."/>
            <person name="Hug L.A."/>
            <person name="Sharon I."/>
            <person name="Castelle C.J."/>
            <person name="Probst A.J."/>
            <person name="Thomas B.C."/>
            <person name="Singh A."/>
            <person name="Wilkins M.J."/>
            <person name="Karaoz U."/>
            <person name="Brodie E.L."/>
            <person name="Williams K.H."/>
            <person name="Hubbard S.S."/>
            <person name="Banfield J.F."/>
        </authorList>
    </citation>
    <scope>NUCLEOTIDE SEQUENCE [LARGE SCALE GENOMIC DNA]</scope>
</reference>
<dbReference type="GO" id="GO:0009252">
    <property type="term" value="P:peptidoglycan biosynthetic process"/>
    <property type="evidence" value="ECO:0007669"/>
    <property type="project" value="UniProtKB-KW"/>
</dbReference>
<feature type="transmembrane region" description="Helical" evidence="16">
    <location>
        <begin position="82"/>
        <end position="100"/>
    </location>
</feature>
<accession>A0A1G2QVD3</accession>
<keyword evidence="8 16" id="KW-0472">Membrane</keyword>
<feature type="transmembrane region" description="Helical" evidence="16">
    <location>
        <begin position="52"/>
        <end position="70"/>
    </location>
</feature>
<dbReference type="PANTHER" id="PTHR30474:SF2">
    <property type="entry name" value="PEPTIDOGLYCAN GLYCOSYLTRANSFERASE FTSW-RELATED"/>
    <property type="match status" value="1"/>
</dbReference>
<dbReference type="InterPro" id="IPR018365">
    <property type="entry name" value="Cell_cycle_FtsW-rel_CS"/>
</dbReference>
<dbReference type="GO" id="GO:0032153">
    <property type="term" value="C:cell division site"/>
    <property type="evidence" value="ECO:0007669"/>
    <property type="project" value="TreeGrafter"/>
</dbReference>
<comment type="catalytic activity">
    <reaction evidence="15">
        <text>[GlcNAc-(1-&gt;4)-Mur2Ac(oyl-L-Ala-gamma-D-Glu-L-Lys-D-Ala-D-Ala)](n)-di-trans,octa-cis-undecaprenyl diphosphate + beta-D-GlcNAc-(1-&gt;4)-Mur2Ac(oyl-L-Ala-gamma-D-Glu-L-Lys-D-Ala-D-Ala)-di-trans,octa-cis-undecaprenyl diphosphate = [GlcNAc-(1-&gt;4)-Mur2Ac(oyl-L-Ala-gamma-D-Glu-L-Lys-D-Ala-D-Ala)](n+1)-di-trans,octa-cis-undecaprenyl diphosphate + di-trans,octa-cis-undecaprenyl diphosphate + H(+)</text>
        <dbReference type="Rhea" id="RHEA:23708"/>
        <dbReference type="Rhea" id="RHEA-COMP:9602"/>
        <dbReference type="Rhea" id="RHEA-COMP:9603"/>
        <dbReference type="ChEBI" id="CHEBI:15378"/>
        <dbReference type="ChEBI" id="CHEBI:58405"/>
        <dbReference type="ChEBI" id="CHEBI:60033"/>
        <dbReference type="ChEBI" id="CHEBI:78435"/>
        <dbReference type="EC" id="2.4.99.28"/>
    </reaction>
</comment>